<dbReference type="InterPro" id="IPR038765">
    <property type="entry name" value="Papain-like_cys_pep_sf"/>
</dbReference>
<evidence type="ECO:0000256" key="7">
    <source>
        <dbReference type="ARBA" id="ARBA00022833"/>
    </source>
</evidence>
<evidence type="ECO:0000256" key="1">
    <source>
        <dbReference type="ARBA" id="ARBA00001650"/>
    </source>
</evidence>
<dbReference type="PANTHER" id="PTHR12143">
    <property type="entry name" value="PEPTIDE N-GLYCANASE PNGASE -RELATED"/>
    <property type="match status" value="1"/>
</dbReference>
<gene>
    <name evidence="11" type="primary">PNG1</name>
    <name evidence="11" type="ORF">C6P45_003529</name>
</gene>
<dbReference type="GO" id="GO:0006516">
    <property type="term" value="P:glycoprotein catabolic process"/>
    <property type="evidence" value="ECO:0007669"/>
    <property type="project" value="TreeGrafter"/>
</dbReference>
<reference evidence="11 12" key="1">
    <citation type="submission" date="2020-11" db="EMBL/GenBank/DDBJ databases">
        <title>Kefir isolates.</title>
        <authorList>
            <person name="Marcisauskas S."/>
            <person name="Kim Y."/>
            <person name="Blasche S."/>
        </authorList>
    </citation>
    <scope>NUCLEOTIDE SEQUENCE [LARGE SCALE GENOMIC DNA]</scope>
    <source>
        <strain evidence="11 12">OG2</strain>
    </source>
</reference>
<dbReference type="InterPro" id="IPR002931">
    <property type="entry name" value="Transglutaminase-like"/>
</dbReference>
<comment type="caution">
    <text evidence="11">The sequence shown here is derived from an EMBL/GenBank/DDBJ whole genome shotgun (WGS) entry which is preliminary data.</text>
</comment>
<dbReference type="InterPro" id="IPR050883">
    <property type="entry name" value="PNGase"/>
</dbReference>
<dbReference type="GO" id="GO:0005634">
    <property type="term" value="C:nucleus"/>
    <property type="evidence" value="ECO:0007669"/>
    <property type="project" value="TreeGrafter"/>
</dbReference>
<dbReference type="Pfam" id="PF01841">
    <property type="entry name" value="Transglut_core"/>
    <property type="match status" value="1"/>
</dbReference>
<dbReference type="Gene3D" id="2.20.25.10">
    <property type="match status" value="1"/>
</dbReference>
<dbReference type="GO" id="GO:0000224">
    <property type="term" value="F:peptide-N4-(N-acetyl-beta-glucosaminyl)asparagine amidase activity"/>
    <property type="evidence" value="ECO:0007669"/>
    <property type="project" value="UniProtKB-EC"/>
</dbReference>
<evidence type="ECO:0000256" key="4">
    <source>
        <dbReference type="ARBA" id="ARBA00012158"/>
    </source>
</evidence>
<evidence type="ECO:0000256" key="6">
    <source>
        <dbReference type="ARBA" id="ARBA00022723"/>
    </source>
</evidence>
<evidence type="ECO:0000313" key="11">
    <source>
        <dbReference type="EMBL" id="KAG0669624.1"/>
    </source>
</evidence>
<dbReference type="EC" id="3.5.1.52" evidence="4"/>
<evidence type="ECO:0000259" key="10">
    <source>
        <dbReference type="SMART" id="SM00460"/>
    </source>
</evidence>
<comment type="cofactor">
    <cofactor evidence="2">
        <name>Zn(2+)</name>
        <dbReference type="ChEBI" id="CHEBI:29105"/>
    </cofactor>
</comment>
<dbReference type="SUPFAM" id="SSF54001">
    <property type="entry name" value="Cysteine proteinases"/>
    <property type="match status" value="1"/>
</dbReference>
<proteinExistence type="inferred from homology"/>
<comment type="catalytic activity">
    <reaction evidence="1">
        <text>Hydrolysis of an N(4)-(acetyl-beta-D-glucosaminyl)asparagine residue in which the glucosamine residue may be further glycosylated, to yield a (substituted) N-acetyl-beta-D-glucosaminylamine and a peptide containing an aspartate residue.</text>
        <dbReference type="EC" id="3.5.1.52"/>
    </reaction>
</comment>
<feature type="domain" description="Transglutaminase-like" evidence="10">
    <location>
        <begin position="174"/>
        <end position="229"/>
    </location>
</feature>
<sequence length="348" mass="41192">MSETNANVYDTVAPKMLEQYKKRIISDTHANAHNPQLINQAKFIISQNGFANELARNSMRLCHVYENSDWHSKLMDTLDIELIYANVDKMDGKMEEYTDNLVKELLRYFKNDFFKWTNAIPCSQCHDVDTQQLIRNERPNHEESKYECSGVEVYKCRRCHIETRFPRYNDPIKLLETRQGRCGEWCNVFTLILRSFGLEARYVWNKEDHVWCEYYSQYLKRWVHVDSCEASFDEPFIYAVNWNKKMSYCIAFNKDGVCDVSKRYILKNALPRDAISESDLWTVTAFLTTQLRDQMLGNEIYDLYNRDVREQLEWIEKKPSSTIENHNVPKGRQSGSAEWKSQRGENGK</sequence>
<dbReference type="GO" id="GO:0005829">
    <property type="term" value="C:cytosol"/>
    <property type="evidence" value="ECO:0007669"/>
    <property type="project" value="TreeGrafter"/>
</dbReference>
<dbReference type="SMART" id="SM00460">
    <property type="entry name" value="TGc"/>
    <property type="match status" value="1"/>
</dbReference>
<organism evidence="11 12">
    <name type="scientific">Maudiozyma exigua</name>
    <name type="common">Yeast</name>
    <name type="synonym">Kazachstania exigua</name>
    <dbReference type="NCBI Taxonomy" id="34358"/>
    <lineage>
        <taxon>Eukaryota</taxon>
        <taxon>Fungi</taxon>
        <taxon>Dikarya</taxon>
        <taxon>Ascomycota</taxon>
        <taxon>Saccharomycotina</taxon>
        <taxon>Saccharomycetes</taxon>
        <taxon>Saccharomycetales</taxon>
        <taxon>Saccharomycetaceae</taxon>
        <taxon>Maudiozyma</taxon>
    </lineage>
</organism>
<dbReference type="Gene3D" id="3.10.620.30">
    <property type="match status" value="1"/>
</dbReference>
<protein>
    <recommendedName>
        <fullName evidence="5">Peptide-N(4)-(N-acetyl-beta-glucosaminyl)asparagine amidase</fullName>
        <ecNumber evidence="4">3.5.1.52</ecNumber>
    </recommendedName>
    <alternativeName>
        <fullName evidence="8">Peptide:N-glycanase 1</fullName>
    </alternativeName>
</protein>
<accession>A0A9P7BAD0</accession>
<evidence type="ECO:0000313" key="12">
    <source>
        <dbReference type="Proteomes" id="UP000750334"/>
    </source>
</evidence>
<evidence type="ECO:0000256" key="9">
    <source>
        <dbReference type="SAM" id="MobiDB-lite"/>
    </source>
</evidence>
<name>A0A9P7BAD0_MAUEX</name>
<dbReference type="Proteomes" id="UP000750334">
    <property type="component" value="Unassembled WGS sequence"/>
</dbReference>
<dbReference type="EMBL" id="PUHR01000037">
    <property type="protein sequence ID" value="KAG0669624.1"/>
    <property type="molecule type" value="Genomic_DNA"/>
</dbReference>
<evidence type="ECO:0000256" key="8">
    <source>
        <dbReference type="ARBA" id="ARBA00032858"/>
    </source>
</evidence>
<keyword evidence="7" id="KW-0862">Zinc</keyword>
<evidence type="ECO:0000256" key="2">
    <source>
        <dbReference type="ARBA" id="ARBA00001947"/>
    </source>
</evidence>
<evidence type="ECO:0000256" key="3">
    <source>
        <dbReference type="ARBA" id="ARBA00009390"/>
    </source>
</evidence>
<comment type="similarity">
    <text evidence="3">Belongs to the transglutaminase-like superfamily. PNGase family.</text>
</comment>
<keyword evidence="12" id="KW-1185">Reference proteome</keyword>
<dbReference type="FunFam" id="3.10.620.30:FF:000004">
    <property type="entry name" value="Peptidase (PNG1)"/>
    <property type="match status" value="1"/>
</dbReference>
<dbReference type="AlphaFoldDB" id="A0A9P7BAD0"/>
<dbReference type="OrthoDB" id="409136at2759"/>
<keyword evidence="6" id="KW-0479">Metal-binding</keyword>
<evidence type="ECO:0000256" key="5">
    <source>
        <dbReference type="ARBA" id="ARBA00018546"/>
    </source>
</evidence>
<dbReference type="PANTHER" id="PTHR12143:SF19">
    <property type="entry name" value="PEPTIDE-N(4)-(N-ACETYL-BETA-GLUCOSAMINYL)ASPARAGINE AMIDASE"/>
    <property type="match status" value="1"/>
</dbReference>
<feature type="region of interest" description="Disordered" evidence="9">
    <location>
        <begin position="322"/>
        <end position="348"/>
    </location>
</feature>
<dbReference type="GO" id="GO:0046872">
    <property type="term" value="F:metal ion binding"/>
    <property type="evidence" value="ECO:0007669"/>
    <property type="project" value="UniProtKB-KW"/>
</dbReference>